<dbReference type="SUPFAM" id="SSF52047">
    <property type="entry name" value="RNI-like"/>
    <property type="match status" value="1"/>
</dbReference>
<evidence type="ECO:0000313" key="1">
    <source>
        <dbReference type="EMBL" id="KAJ7756268.1"/>
    </source>
</evidence>
<accession>A0AAD7J4L8</accession>
<sequence length="188" mass="21186">MQGEMPLLRHLTLSYNGFYHRATKGPPAILEHAPLLTSVVLGASFMVDCMQLPWGNLTYLEARCFFEYECTYVLRAATNLVYCKLNIIQNQTSMVAASVPVHLHLRNFILCPEDHNNVWQWGLFDSLTLPALRTLQIPQPNTPLDSLRAFLLRSQCTLEELRITGATSTEAVFREVLPAVGTIKVEPV</sequence>
<dbReference type="Proteomes" id="UP001215598">
    <property type="component" value="Unassembled WGS sequence"/>
</dbReference>
<organism evidence="1 2">
    <name type="scientific">Mycena metata</name>
    <dbReference type="NCBI Taxonomy" id="1033252"/>
    <lineage>
        <taxon>Eukaryota</taxon>
        <taxon>Fungi</taxon>
        <taxon>Dikarya</taxon>
        <taxon>Basidiomycota</taxon>
        <taxon>Agaricomycotina</taxon>
        <taxon>Agaricomycetes</taxon>
        <taxon>Agaricomycetidae</taxon>
        <taxon>Agaricales</taxon>
        <taxon>Marasmiineae</taxon>
        <taxon>Mycenaceae</taxon>
        <taxon>Mycena</taxon>
    </lineage>
</organism>
<dbReference type="EMBL" id="JARKIB010000047">
    <property type="protein sequence ID" value="KAJ7756268.1"/>
    <property type="molecule type" value="Genomic_DNA"/>
</dbReference>
<reference evidence="1" key="1">
    <citation type="submission" date="2023-03" db="EMBL/GenBank/DDBJ databases">
        <title>Massive genome expansion in bonnet fungi (Mycena s.s.) driven by repeated elements and novel gene families across ecological guilds.</title>
        <authorList>
            <consortium name="Lawrence Berkeley National Laboratory"/>
            <person name="Harder C.B."/>
            <person name="Miyauchi S."/>
            <person name="Viragh M."/>
            <person name="Kuo A."/>
            <person name="Thoen E."/>
            <person name="Andreopoulos B."/>
            <person name="Lu D."/>
            <person name="Skrede I."/>
            <person name="Drula E."/>
            <person name="Henrissat B."/>
            <person name="Morin E."/>
            <person name="Kohler A."/>
            <person name="Barry K."/>
            <person name="LaButti K."/>
            <person name="Morin E."/>
            <person name="Salamov A."/>
            <person name="Lipzen A."/>
            <person name="Mereny Z."/>
            <person name="Hegedus B."/>
            <person name="Baldrian P."/>
            <person name="Stursova M."/>
            <person name="Weitz H."/>
            <person name="Taylor A."/>
            <person name="Grigoriev I.V."/>
            <person name="Nagy L.G."/>
            <person name="Martin F."/>
            <person name="Kauserud H."/>
        </authorList>
    </citation>
    <scope>NUCLEOTIDE SEQUENCE</scope>
    <source>
        <strain evidence="1">CBHHK182m</strain>
    </source>
</reference>
<name>A0AAD7J4L8_9AGAR</name>
<gene>
    <name evidence="1" type="ORF">B0H16DRAFT_1539209</name>
</gene>
<evidence type="ECO:0000313" key="2">
    <source>
        <dbReference type="Proteomes" id="UP001215598"/>
    </source>
</evidence>
<protein>
    <submittedName>
        <fullName evidence="1">Uncharacterized protein</fullName>
    </submittedName>
</protein>
<comment type="caution">
    <text evidence="1">The sequence shown here is derived from an EMBL/GenBank/DDBJ whole genome shotgun (WGS) entry which is preliminary data.</text>
</comment>
<proteinExistence type="predicted"/>
<keyword evidence="2" id="KW-1185">Reference proteome</keyword>
<dbReference type="AlphaFoldDB" id="A0AAD7J4L8"/>